<dbReference type="AlphaFoldDB" id="A0A2R4TBN5"/>
<organism evidence="1 2">
    <name type="scientific">Streptomyces lunaelactis</name>
    <dbReference type="NCBI Taxonomy" id="1535768"/>
    <lineage>
        <taxon>Bacteria</taxon>
        <taxon>Bacillati</taxon>
        <taxon>Actinomycetota</taxon>
        <taxon>Actinomycetes</taxon>
        <taxon>Kitasatosporales</taxon>
        <taxon>Streptomycetaceae</taxon>
        <taxon>Streptomyces</taxon>
    </lineage>
</organism>
<name>A0A2R4TBN5_9ACTN</name>
<sequence length="73" mass="7542">MNIIISRERAVLAAASALLRFPKTAVSGADTVGLAIFAALLRARESLRPCSALCNSSCSSGSGSSRTSRCLRA</sequence>
<accession>A0A2R4TBN5</accession>
<evidence type="ECO:0000313" key="2">
    <source>
        <dbReference type="Proteomes" id="UP000244201"/>
    </source>
</evidence>
<protein>
    <submittedName>
        <fullName evidence="1">Uncharacterized protein</fullName>
    </submittedName>
</protein>
<keyword evidence="2" id="KW-1185">Reference proteome</keyword>
<reference evidence="1 2" key="1">
    <citation type="submission" date="2018-01" db="EMBL/GenBank/DDBJ databases">
        <title>Complete genome sequence of Streptomyces lunaelactis MM109T, a Ferroverdin A producer isolated from cave moonmilk deposits.</title>
        <authorList>
            <person name="Naome A."/>
            <person name="Martinet L."/>
            <person name="Maciejewska M."/>
            <person name="Anderssen S."/>
            <person name="Adam D."/>
            <person name="Tenconi E."/>
            <person name="Deflandre B."/>
            <person name="Arguelles-Arias A."/>
            <person name="Calusinska M."/>
            <person name="Copieters W."/>
            <person name="Karim L."/>
            <person name="Hanikenne M."/>
            <person name="Baurain D."/>
            <person name="van Wezel G."/>
            <person name="Smargiasso N."/>
            <person name="de Pauw E."/>
            <person name="Delfosse P."/>
            <person name="Rigali S."/>
        </authorList>
    </citation>
    <scope>NUCLEOTIDE SEQUENCE [LARGE SCALE GENOMIC DNA]</scope>
    <source>
        <strain evidence="1 2">MM109</strain>
    </source>
</reference>
<gene>
    <name evidence="1" type="ORF">SLUN_34350</name>
</gene>
<dbReference type="EMBL" id="CP026304">
    <property type="protein sequence ID" value="AVZ76539.1"/>
    <property type="molecule type" value="Genomic_DNA"/>
</dbReference>
<proteinExistence type="predicted"/>
<dbReference type="KEGG" id="slk:SLUN_34350"/>
<dbReference type="Proteomes" id="UP000244201">
    <property type="component" value="Chromosome"/>
</dbReference>
<evidence type="ECO:0000313" key="1">
    <source>
        <dbReference type="EMBL" id="AVZ76539.1"/>
    </source>
</evidence>